<dbReference type="RefSeq" id="YP_588318.1">
    <property type="nucleotide sequence ID" value="NC_007982.1"/>
</dbReference>
<geneLocation type="mitochondrion" evidence="1"/>
<keyword evidence="1" id="KW-0496">Mitochondrion</keyword>
<name>Q6R9J0_MAIZE</name>
<accession>Q6R9J0</accession>
<proteinExistence type="predicted"/>
<dbReference type="GeneID" id="4055882"/>
<sequence length="106" mass="12672">MGVFVHLLLRNPRTDEQKLKQRNRTILSIYDNLIADNITLLFLILFYITVTLPGRKSDTVTSQGRMPGTRRVVVQFPFRRLQKRRRRAPYPSLSFHFRNKHFVKLF</sequence>
<dbReference type="STRING" id="4577.Q6R9J0"/>
<dbReference type="AlphaFoldDB" id="Q6R9J0"/>
<protein>
    <submittedName>
        <fullName evidence="1">Uncharacterized protein orf106-b</fullName>
    </submittedName>
</protein>
<dbReference type="InParanoid" id="Q6R9J0"/>
<keyword evidence="2" id="KW-1185">Reference proteome</keyword>
<evidence type="ECO:0000313" key="1">
    <source>
        <dbReference type="EMBL" id="AAR91160.1"/>
    </source>
</evidence>
<gene>
    <name evidence="1" type="primary">orf106-b</name>
</gene>
<evidence type="ECO:0000313" key="2">
    <source>
        <dbReference type="Proteomes" id="UP000007305"/>
    </source>
</evidence>
<dbReference type="EMBL" id="AY506529">
    <property type="protein sequence ID" value="AAR91160.1"/>
    <property type="molecule type" value="Genomic_DNA"/>
</dbReference>
<reference evidence="1 2" key="1">
    <citation type="journal article" date="2004" name="Plant Physiol.">
        <title>Sequence and comparative analysis of the maize NB mitochondrial genome.</title>
        <authorList>
            <person name="Clifton S.W."/>
            <person name="Minx P."/>
            <person name="Fauron C.M.-R."/>
            <person name="Gibson M."/>
            <person name="Allen J.O."/>
            <person name="Sun H."/>
            <person name="Thompson M."/>
            <person name="Barbazuk W.B."/>
            <person name="Kanuganti S."/>
            <person name="Tayloe C."/>
            <person name="Meyer L."/>
            <person name="Wilson R.K."/>
            <person name="Newton K.J."/>
        </authorList>
    </citation>
    <scope>NUCLEOTIDE SEQUENCE</scope>
    <source>
        <strain evidence="2">cv. B37N</strain>
    </source>
</reference>
<dbReference type="Proteomes" id="UP000007305">
    <property type="component" value="Mitochondrion"/>
</dbReference>
<organism evidence="1 2">
    <name type="scientific">Zea mays</name>
    <name type="common">Maize</name>
    <dbReference type="NCBI Taxonomy" id="4577"/>
    <lineage>
        <taxon>Eukaryota</taxon>
        <taxon>Viridiplantae</taxon>
        <taxon>Streptophyta</taxon>
        <taxon>Embryophyta</taxon>
        <taxon>Tracheophyta</taxon>
        <taxon>Spermatophyta</taxon>
        <taxon>Magnoliopsida</taxon>
        <taxon>Liliopsida</taxon>
        <taxon>Poales</taxon>
        <taxon>Poaceae</taxon>
        <taxon>PACMAD clade</taxon>
        <taxon>Panicoideae</taxon>
        <taxon>Andropogonodae</taxon>
        <taxon>Andropogoneae</taxon>
        <taxon>Tripsacinae</taxon>
        <taxon>Zea</taxon>
    </lineage>
</organism>